<dbReference type="Proteomes" id="UP001328107">
    <property type="component" value="Unassembled WGS sequence"/>
</dbReference>
<evidence type="ECO:0000313" key="2">
    <source>
        <dbReference type="Proteomes" id="UP001328107"/>
    </source>
</evidence>
<keyword evidence="2" id="KW-1185">Reference proteome</keyword>
<feature type="non-terminal residue" evidence="1">
    <location>
        <position position="1"/>
    </location>
</feature>
<proteinExistence type="predicted"/>
<dbReference type="InterPro" id="IPR029058">
    <property type="entry name" value="AB_hydrolase_fold"/>
</dbReference>
<sequence length="86" mass="10128">TQEFRESSGAFRKLLVDFYAGKDKGGSNSTFYLQRYTDLNSDLQFLIPMYQEIELKRSLGWPSYIYILQHVTKSFLREGFAVQEIF</sequence>
<dbReference type="AlphaFoldDB" id="A0AAN5DG02"/>
<name>A0AAN5DG02_9BILA</name>
<accession>A0AAN5DG02</accession>
<comment type="caution">
    <text evidence="1">The sequence shown here is derived from an EMBL/GenBank/DDBJ whole genome shotgun (WGS) entry which is preliminary data.</text>
</comment>
<evidence type="ECO:0000313" key="1">
    <source>
        <dbReference type="EMBL" id="GMR62841.1"/>
    </source>
</evidence>
<organism evidence="1 2">
    <name type="scientific">Pristionchus mayeri</name>
    <dbReference type="NCBI Taxonomy" id="1317129"/>
    <lineage>
        <taxon>Eukaryota</taxon>
        <taxon>Metazoa</taxon>
        <taxon>Ecdysozoa</taxon>
        <taxon>Nematoda</taxon>
        <taxon>Chromadorea</taxon>
        <taxon>Rhabditida</taxon>
        <taxon>Rhabditina</taxon>
        <taxon>Diplogasteromorpha</taxon>
        <taxon>Diplogasteroidea</taxon>
        <taxon>Neodiplogasteridae</taxon>
        <taxon>Pristionchus</taxon>
    </lineage>
</organism>
<reference evidence="2" key="1">
    <citation type="submission" date="2022-10" db="EMBL/GenBank/DDBJ databases">
        <title>Genome assembly of Pristionchus species.</title>
        <authorList>
            <person name="Yoshida K."/>
            <person name="Sommer R.J."/>
        </authorList>
    </citation>
    <scope>NUCLEOTIDE SEQUENCE [LARGE SCALE GENOMIC DNA]</scope>
    <source>
        <strain evidence="2">RS5460</strain>
    </source>
</reference>
<gene>
    <name evidence="1" type="ORF">PMAYCL1PPCAC_33036</name>
</gene>
<dbReference type="EMBL" id="BTRK01000006">
    <property type="protein sequence ID" value="GMR62841.1"/>
    <property type="molecule type" value="Genomic_DNA"/>
</dbReference>
<protein>
    <submittedName>
        <fullName evidence="1">Uncharacterized protein</fullName>
    </submittedName>
</protein>
<dbReference type="SUPFAM" id="SSF53474">
    <property type="entry name" value="alpha/beta-Hydrolases"/>
    <property type="match status" value="1"/>
</dbReference>